<dbReference type="PANTHER" id="PTHR30454:SF0">
    <property type="entry name" value="4-HYDROXY-3-METHYLBUT-2-EN-1-YL DIPHOSPHATE SYNTHASE (FERREDOXIN), CHLOROPLASTIC"/>
    <property type="match status" value="1"/>
</dbReference>
<evidence type="ECO:0000256" key="7">
    <source>
        <dbReference type="HAMAP-Rule" id="MF_00159"/>
    </source>
</evidence>
<keyword evidence="1 7" id="KW-0004">4Fe-4S</keyword>
<reference evidence="10" key="2">
    <citation type="journal article" date="2012" name="PLoS ONE">
        <title>A Deeply Branching Thermophilic Bacterium with an Ancient Acetyl-CoA Pathway Dominates a Subsurface Ecosystem.</title>
        <authorList>
            <person name="Takami H."/>
            <person name="Noguchi H."/>
            <person name="Takaki Y."/>
            <person name="Uchiyama I."/>
            <person name="Toyoda A."/>
            <person name="Nishi S."/>
            <person name="Chee G.-J."/>
            <person name="Arai W."/>
            <person name="Nunoura T."/>
            <person name="Itoh T."/>
            <person name="Hattori M."/>
            <person name="Takai K."/>
        </authorList>
    </citation>
    <scope>NUCLEOTIDE SEQUENCE</scope>
</reference>
<comment type="function">
    <text evidence="7">Converts 2C-methyl-D-erythritol 2,4-cyclodiphosphate (ME-2,4cPP) into 1-hydroxy-2-methyl-2-(E)-butenyl 4-diphosphate.</text>
</comment>
<dbReference type="NCBIfam" id="TIGR00612">
    <property type="entry name" value="ispG_gcpE"/>
    <property type="match status" value="1"/>
</dbReference>
<evidence type="ECO:0000256" key="6">
    <source>
        <dbReference type="ARBA" id="ARBA00023229"/>
    </source>
</evidence>
<evidence type="ECO:0000256" key="5">
    <source>
        <dbReference type="ARBA" id="ARBA00023014"/>
    </source>
</evidence>
<keyword evidence="4 7" id="KW-0408">Iron</keyword>
<comment type="similarity">
    <text evidence="7">Belongs to the IspG family.</text>
</comment>
<evidence type="ECO:0000256" key="2">
    <source>
        <dbReference type="ARBA" id="ARBA00022723"/>
    </source>
</evidence>
<dbReference type="InterPro" id="IPR045854">
    <property type="entry name" value="NO2/SO3_Rdtase_4Fe4S_sf"/>
</dbReference>
<reference evidence="10" key="1">
    <citation type="journal article" date="2005" name="Environ. Microbiol.">
        <title>Genetic and functional properties of uncultivated thermophilic crenarchaeotes from a subsurface gold mine as revealed by analysis of genome fragments.</title>
        <authorList>
            <person name="Nunoura T."/>
            <person name="Hirayama H."/>
            <person name="Takami H."/>
            <person name="Oida H."/>
            <person name="Nishi S."/>
            <person name="Shimamura S."/>
            <person name="Suzuki Y."/>
            <person name="Inagaki F."/>
            <person name="Takai K."/>
            <person name="Nealson K.H."/>
            <person name="Horikoshi K."/>
        </authorList>
    </citation>
    <scope>NUCLEOTIDE SEQUENCE</scope>
</reference>
<dbReference type="GO" id="GO:0005506">
    <property type="term" value="F:iron ion binding"/>
    <property type="evidence" value="ECO:0007669"/>
    <property type="project" value="InterPro"/>
</dbReference>
<dbReference type="AlphaFoldDB" id="H5SUP8"/>
<dbReference type="HAMAP" id="MF_00159">
    <property type="entry name" value="IspG"/>
    <property type="match status" value="1"/>
</dbReference>
<comment type="pathway">
    <text evidence="7">Isoprenoid biosynthesis; isopentenyl diphosphate biosynthesis via DXP pathway; isopentenyl diphosphate from 1-deoxy-D-xylulose 5-phosphate: step 5/6.</text>
</comment>
<comment type="catalytic activity">
    <reaction evidence="7">
        <text>(2E)-4-hydroxy-3-methylbut-2-enyl diphosphate + oxidized [flavodoxin] + H2O + 2 H(+) = 2-C-methyl-D-erythritol 2,4-cyclic diphosphate + reduced [flavodoxin]</text>
        <dbReference type="Rhea" id="RHEA:43604"/>
        <dbReference type="Rhea" id="RHEA-COMP:10622"/>
        <dbReference type="Rhea" id="RHEA-COMP:10623"/>
        <dbReference type="ChEBI" id="CHEBI:15377"/>
        <dbReference type="ChEBI" id="CHEBI:15378"/>
        <dbReference type="ChEBI" id="CHEBI:57618"/>
        <dbReference type="ChEBI" id="CHEBI:58210"/>
        <dbReference type="ChEBI" id="CHEBI:58483"/>
        <dbReference type="ChEBI" id="CHEBI:128753"/>
        <dbReference type="EC" id="1.17.7.3"/>
    </reaction>
</comment>
<protein>
    <recommendedName>
        <fullName evidence="7">4-hydroxy-3-methylbut-2-en-1-yl diphosphate synthase (flavodoxin)</fullName>
        <ecNumber evidence="7">1.17.7.3</ecNumber>
    </recommendedName>
    <alternativeName>
        <fullName evidence="7">1-hydroxy-2-methyl-2-(E)-butenyl 4-diphosphate synthase</fullName>
    </alternativeName>
</protein>
<sequence>MIPPIQRRVSKEVRVGPLKLGGTNPIVVQSMTTTDTRDVEATVRQIKRLEQAGCELVRVAVLNMDAANQLAAIKKRISIPLVADIHFDHRLALKAIEQGVDKLRLNPGNITDRAKIEQVVKAARDKGIPIRIGVNSGSLPKDLLVKYEGATPEAMVEAALREIEILEDNNFSDIVVSLKSTDVRVMIESYRLIAKQIKYPLHLGVTEAGLGDAGVVRSALGIGTLLEEGIGDTLRCSLTGDPVREVKVAYDILAALHIRWKGIQYTSCPTCGRIGIDLEKIVAEVQKRLENVDKPIKISLIGCVVNGPGEALHSNIGLVGHEKSGTIYVDGKPYKRVPEDQIVDELVKVAMEYKCDSQ</sequence>
<dbReference type="InterPro" id="IPR016425">
    <property type="entry name" value="IspG_bac"/>
</dbReference>
<gene>
    <name evidence="7" type="primary">ispG</name>
    <name evidence="10" type="ORF">HGMM_OP4C884</name>
</gene>
<dbReference type="NCBIfam" id="NF001540">
    <property type="entry name" value="PRK00366.1"/>
    <property type="match status" value="1"/>
</dbReference>
<dbReference type="GO" id="GO:0019288">
    <property type="term" value="P:isopentenyl diphosphate biosynthetic process, methylerythritol 4-phosphate pathway"/>
    <property type="evidence" value="ECO:0007669"/>
    <property type="project" value="UniProtKB-UniRule"/>
</dbReference>
<dbReference type="GO" id="GO:0016114">
    <property type="term" value="P:terpenoid biosynthetic process"/>
    <property type="evidence" value="ECO:0007669"/>
    <property type="project" value="InterPro"/>
</dbReference>
<dbReference type="EMBL" id="AP011803">
    <property type="protein sequence ID" value="BAL60248.1"/>
    <property type="molecule type" value="Genomic_DNA"/>
</dbReference>
<feature type="binding site" evidence="7">
    <location>
        <position position="303"/>
    </location>
    <ligand>
        <name>[4Fe-4S] cluster</name>
        <dbReference type="ChEBI" id="CHEBI:49883"/>
    </ligand>
</feature>
<dbReference type="InterPro" id="IPR004588">
    <property type="entry name" value="IspG_bac-typ"/>
</dbReference>
<feature type="binding site" evidence="7">
    <location>
        <position position="271"/>
    </location>
    <ligand>
        <name>[4Fe-4S] cluster</name>
        <dbReference type="ChEBI" id="CHEBI:49883"/>
    </ligand>
</feature>
<dbReference type="InterPro" id="IPR058579">
    <property type="entry name" value="IspG_C"/>
</dbReference>
<dbReference type="Pfam" id="PF04551">
    <property type="entry name" value="GcpE"/>
    <property type="match status" value="1"/>
</dbReference>
<proteinExistence type="inferred from homology"/>
<feature type="domain" description="IspG TIM-barrel" evidence="8">
    <location>
        <begin position="11"/>
        <end position="250"/>
    </location>
</feature>
<evidence type="ECO:0000259" key="9">
    <source>
        <dbReference type="Pfam" id="PF26540"/>
    </source>
</evidence>
<dbReference type="Gene3D" id="3.20.20.20">
    <property type="entry name" value="Dihydropteroate synthase-like"/>
    <property type="match status" value="1"/>
</dbReference>
<dbReference type="FunFam" id="3.20.20.20:FF:000001">
    <property type="entry name" value="4-hydroxy-3-methylbut-2-en-1-yl diphosphate synthase (flavodoxin)"/>
    <property type="match status" value="1"/>
</dbReference>
<dbReference type="InterPro" id="IPR058578">
    <property type="entry name" value="IspG_TIM"/>
</dbReference>
<name>H5SUP8_ACEAU</name>
<evidence type="ECO:0000256" key="3">
    <source>
        <dbReference type="ARBA" id="ARBA00023002"/>
    </source>
</evidence>
<dbReference type="PANTHER" id="PTHR30454">
    <property type="entry name" value="4-HYDROXY-3-METHYLBUT-2-EN-1-YL DIPHOSPHATE SYNTHASE"/>
    <property type="match status" value="1"/>
</dbReference>
<dbReference type="PIRSF" id="PIRSF004640">
    <property type="entry name" value="IspG"/>
    <property type="match status" value="1"/>
</dbReference>
<dbReference type="CDD" id="cd00945">
    <property type="entry name" value="Aldolase_Class_I"/>
    <property type="match status" value="1"/>
</dbReference>
<evidence type="ECO:0000313" key="10">
    <source>
        <dbReference type="EMBL" id="BAL60248.1"/>
    </source>
</evidence>
<accession>H5SUP8</accession>
<dbReference type="SUPFAM" id="SSF56014">
    <property type="entry name" value="Nitrite and sulphite reductase 4Fe-4S domain-like"/>
    <property type="match status" value="1"/>
</dbReference>
<dbReference type="GO" id="GO:0051539">
    <property type="term" value="F:4 iron, 4 sulfur cluster binding"/>
    <property type="evidence" value="ECO:0007669"/>
    <property type="project" value="UniProtKB-UniRule"/>
</dbReference>
<dbReference type="InterPro" id="IPR011005">
    <property type="entry name" value="Dihydropteroate_synth-like_sf"/>
</dbReference>
<dbReference type="Pfam" id="PF26540">
    <property type="entry name" value="GcpE_C"/>
    <property type="match status" value="1"/>
</dbReference>
<keyword evidence="6 7" id="KW-0414">Isoprene biosynthesis</keyword>
<feature type="binding site" evidence="7">
    <location>
        <position position="268"/>
    </location>
    <ligand>
        <name>[4Fe-4S] cluster</name>
        <dbReference type="ChEBI" id="CHEBI:49883"/>
    </ligand>
</feature>
<dbReference type="UniPathway" id="UPA00056">
    <property type="reaction ID" value="UER00096"/>
</dbReference>
<evidence type="ECO:0000256" key="1">
    <source>
        <dbReference type="ARBA" id="ARBA00022485"/>
    </source>
</evidence>
<keyword evidence="5 7" id="KW-0411">Iron-sulfur</keyword>
<organism evidence="10">
    <name type="scientific">Acetithermum autotrophicum</name>
    <dbReference type="NCBI Taxonomy" id="1446466"/>
    <lineage>
        <taxon>Bacteria</taxon>
        <taxon>Candidatus Bipolaricaulota</taxon>
        <taxon>Candidatus Acetithermum</taxon>
    </lineage>
</organism>
<dbReference type="EC" id="1.17.7.3" evidence="7"/>
<evidence type="ECO:0000259" key="8">
    <source>
        <dbReference type="Pfam" id="PF04551"/>
    </source>
</evidence>
<dbReference type="SUPFAM" id="SSF51717">
    <property type="entry name" value="Dihydropteroate synthetase-like"/>
    <property type="match status" value="1"/>
</dbReference>
<dbReference type="Gene3D" id="3.30.413.10">
    <property type="entry name" value="Sulfite Reductase Hemoprotein, domain 1"/>
    <property type="match status" value="1"/>
</dbReference>
<keyword evidence="2 7" id="KW-0479">Metal-binding</keyword>
<evidence type="ECO:0000256" key="4">
    <source>
        <dbReference type="ARBA" id="ARBA00023004"/>
    </source>
</evidence>
<keyword evidence="3 7" id="KW-0560">Oxidoreductase</keyword>
<feature type="domain" description="IspG C-terminal" evidence="9">
    <location>
        <begin position="265"/>
        <end position="349"/>
    </location>
</feature>
<feature type="binding site" evidence="7">
    <location>
        <position position="310"/>
    </location>
    <ligand>
        <name>[4Fe-4S] cluster</name>
        <dbReference type="ChEBI" id="CHEBI:49883"/>
    </ligand>
</feature>
<dbReference type="GO" id="GO:0141197">
    <property type="term" value="F:4-hydroxy-3-methylbut-2-enyl-diphosphate synthase activity (flavodoxin)"/>
    <property type="evidence" value="ECO:0007669"/>
    <property type="project" value="UniProtKB-EC"/>
</dbReference>
<dbReference type="GO" id="GO:0046429">
    <property type="term" value="F:4-hydroxy-3-methylbut-2-en-1-yl diphosphate synthase activity (ferredoxin)"/>
    <property type="evidence" value="ECO:0007669"/>
    <property type="project" value="UniProtKB-UniRule"/>
</dbReference>
<comment type="cofactor">
    <cofactor evidence="7">
        <name>[4Fe-4S] cluster</name>
        <dbReference type="ChEBI" id="CHEBI:49883"/>
    </cofactor>
    <text evidence="7">Binds 1 [4Fe-4S] cluster.</text>
</comment>